<organism evidence="5 6">
    <name type="scientific">Chryseolinea lacunae</name>
    <dbReference type="NCBI Taxonomy" id="2801331"/>
    <lineage>
        <taxon>Bacteria</taxon>
        <taxon>Pseudomonadati</taxon>
        <taxon>Bacteroidota</taxon>
        <taxon>Cytophagia</taxon>
        <taxon>Cytophagales</taxon>
        <taxon>Fulvivirgaceae</taxon>
        <taxon>Chryseolinea</taxon>
    </lineage>
</organism>
<dbReference type="InterPro" id="IPR036249">
    <property type="entry name" value="Thioredoxin-like_sf"/>
</dbReference>
<keyword evidence="1 3" id="KW-1015">Disulfide bond</keyword>
<feature type="domain" description="Thioredoxin" evidence="4">
    <location>
        <begin position="18"/>
        <end position="166"/>
    </location>
</feature>
<evidence type="ECO:0000259" key="4">
    <source>
        <dbReference type="PROSITE" id="PS51352"/>
    </source>
</evidence>
<dbReference type="GO" id="GO:0004601">
    <property type="term" value="F:peroxidase activity"/>
    <property type="evidence" value="ECO:0007669"/>
    <property type="project" value="UniProtKB-KW"/>
</dbReference>
<evidence type="ECO:0000256" key="2">
    <source>
        <dbReference type="ARBA" id="ARBA00023284"/>
    </source>
</evidence>
<keyword evidence="3 5" id="KW-0575">Peroxidase</keyword>
<dbReference type="Proteomes" id="UP000613030">
    <property type="component" value="Unassembled WGS sequence"/>
</dbReference>
<dbReference type="NCBIfam" id="NF001808">
    <property type="entry name" value="PRK00522.1"/>
    <property type="match status" value="1"/>
</dbReference>
<dbReference type="EC" id="1.11.1.24" evidence="3"/>
<dbReference type="InterPro" id="IPR050455">
    <property type="entry name" value="Tpx_Peroxidase_subfamily"/>
</dbReference>
<feature type="disulfide bond" description="Redox-active" evidence="3">
    <location>
        <begin position="60"/>
        <end position="94"/>
    </location>
</feature>
<dbReference type="EMBL" id="JAERRB010000003">
    <property type="protein sequence ID" value="MBL0741720.1"/>
    <property type="molecule type" value="Genomic_DNA"/>
</dbReference>
<comment type="function">
    <text evidence="3">Thiol-specific peroxidase that catalyzes the reduction of hydrogen peroxide and organic hydroperoxides to water and alcohols, respectively. Plays a role in cell protection against oxidative stress by detoxifying peroxides.</text>
</comment>
<sequence>MAQTKLGDNAVNTNGNLPATGTTAPDFTLVGNDLKEVHLKDFAGKNVVLNIFPSIDTGVCATSVREFNKRAASVSDAVVLCIAKDLPFAFKRFCAAEGISNVVTLSDFRHKGFAADYGVEMVDGGLVGLLARSIVVIDKQGHVKYTELVPSIGQEPNYDAALKAIS</sequence>
<dbReference type="SUPFAM" id="SSF52833">
    <property type="entry name" value="Thioredoxin-like"/>
    <property type="match status" value="1"/>
</dbReference>
<dbReference type="HAMAP" id="MF_00269">
    <property type="entry name" value="Tpx"/>
    <property type="match status" value="1"/>
</dbReference>
<comment type="catalytic activity">
    <reaction evidence="3">
        <text>a hydroperoxide + [thioredoxin]-dithiol = an alcohol + [thioredoxin]-disulfide + H2O</text>
        <dbReference type="Rhea" id="RHEA:62620"/>
        <dbReference type="Rhea" id="RHEA-COMP:10698"/>
        <dbReference type="Rhea" id="RHEA-COMP:10700"/>
        <dbReference type="ChEBI" id="CHEBI:15377"/>
        <dbReference type="ChEBI" id="CHEBI:29950"/>
        <dbReference type="ChEBI" id="CHEBI:30879"/>
        <dbReference type="ChEBI" id="CHEBI:35924"/>
        <dbReference type="ChEBI" id="CHEBI:50058"/>
        <dbReference type="EC" id="1.11.1.24"/>
    </reaction>
</comment>
<evidence type="ECO:0000256" key="1">
    <source>
        <dbReference type="ARBA" id="ARBA00023157"/>
    </source>
</evidence>
<gene>
    <name evidence="3 5" type="primary">tpx</name>
    <name evidence="5" type="ORF">JI741_10855</name>
</gene>
<dbReference type="InterPro" id="IPR013740">
    <property type="entry name" value="Redoxin"/>
</dbReference>
<evidence type="ECO:0000313" key="6">
    <source>
        <dbReference type="Proteomes" id="UP000613030"/>
    </source>
</evidence>
<dbReference type="PROSITE" id="PS51352">
    <property type="entry name" value="THIOREDOXIN_2"/>
    <property type="match status" value="1"/>
</dbReference>
<proteinExistence type="inferred from homology"/>
<dbReference type="Gene3D" id="3.40.30.10">
    <property type="entry name" value="Glutaredoxin"/>
    <property type="match status" value="1"/>
</dbReference>
<keyword evidence="2 3" id="KW-0676">Redox-active center</keyword>
<protein>
    <recommendedName>
        <fullName evidence="3">Thiol peroxidase</fullName>
        <shortName evidence="3">Tpx</shortName>
        <ecNumber evidence="3">1.11.1.24</ecNumber>
    </recommendedName>
    <alternativeName>
        <fullName evidence="3">Peroxiredoxin tpx</fullName>
        <shortName evidence="3">Prx</shortName>
    </alternativeName>
    <alternativeName>
        <fullName evidence="3">Thioredoxin peroxidase</fullName>
    </alternativeName>
    <alternativeName>
        <fullName evidence="3">Thioredoxin-dependent peroxiredoxin</fullName>
    </alternativeName>
</protein>
<dbReference type="InterPro" id="IPR002065">
    <property type="entry name" value="TPX"/>
</dbReference>
<dbReference type="Pfam" id="PF08534">
    <property type="entry name" value="Redoxin"/>
    <property type="match status" value="1"/>
</dbReference>
<keyword evidence="6" id="KW-1185">Reference proteome</keyword>
<dbReference type="RefSeq" id="WP_202009112.1">
    <property type="nucleotide sequence ID" value="NZ_JAERRB010000003.1"/>
</dbReference>
<name>A0ABS1KQH6_9BACT</name>
<feature type="active site" description="Cysteine sulfenic acid (-SOH) intermediate" evidence="3">
    <location>
        <position position="60"/>
    </location>
</feature>
<keyword evidence="3 5" id="KW-0560">Oxidoreductase</keyword>
<dbReference type="CDD" id="cd03014">
    <property type="entry name" value="PRX_Atyp2cys"/>
    <property type="match status" value="1"/>
</dbReference>
<evidence type="ECO:0000256" key="3">
    <source>
        <dbReference type="HAMAP-Rule" id="MF_00269"/>
    </source>
</evidence>
<reference evidence="5 6" key="1">
    <citation type="submission" date="2021-01" db="EMBL/GenBank/DDBJ databases">
        <title>Chryseolinea sp. Jin1 Genome sequencing and assembly.</title>
        <authorList>
            <person name="Kim I."/>
        </authorList>
    </citation>
    <scope>NUCLEOTIDE SEQUENCE [LARGE SCALE GENOMIC DNA]</scope>
    <source>
        <strain evidence="5 6">Jin1</strain>
    </source>
</reference>
<dbReference type="InterPro" id="IPR013766">
    <property type="entry name" value="Thioredoxin_domain"/>
</dbReference>
<evidence type="ECO:0000313" key="5">
    <source>
        <dbReference type="EMBL" id="MBL0741720.1"/>
    </source>
</evidence>
<comment type="miscellaneous">
    <text evidence="3">The active site is a conserved redox-active cysteine residue, the peroxidatic cysteine (C(P)), which makes the nucleophilic attack on the peroxide substrate. The peroxide oxidizes the C(P)-SH to cysteine sulfenic acid (C(P)-SOH), which then reacts with another cysteine residue, the resolving cysteine (C(R)), to form a disulfide bridge. The disulfide is subsequently reduced by an appropriate electron donor to complete the catalytic cycle. In this atypical 2-Cys peroxiredoxin, C(R) is present in the same subunit to form an intramolecular disulfide. The disulfide is subsequently reduced by thioredoxin.</text>
</comment>
<dbReference type="PANTHER" id="PTHR43110:SF1">
    <property type="entry name" value="THIOL PEROXIDASE"/>
    <property type="match status" value="1"/>
</dbReference>
<accession>A0ABS1KQH6</accession>
<comment type="similarity">
    <text evidence="3">Belongs to the peroxiredoxin family. Tpx subfamily.</text>
</comment>
<dbReference type="PANTHER" id="PTHR43110">
    <property type="entry name" value="THIOL PEROXIDASE"/>
    <property type="match status" value="1"/>
</dbReference>
<comment type="caution">
    <text evidence="5">The sequence shown here is derived from an EMBL/GenBank/DDBJ whole genome shotgun (WGS) entry which is preliminary data.</text>
</comment>
<keyword evidence="3" id="KW-0049">Antioxidant</keyword>
<comment type="subunit">
    <text evidence="3">Homodimer.</text>
</comment>